<comment type="similarity">
    <text evidence="2 8">Belongs to the calycin superfamily. Lipocalin family.</text>
</comment>
<evidence type="ECO:0000256" key="6">
    <source>
        <dbReference type="ARBA" id="ARBA00023072"/>
    </source>
</evidence>
<dbReference type="InterPro" id="IPR012674">
    <property type="entry name" value="Calycin"/>
</dbReference>
<dbReference type="InterPro" id="IPR000566">
    <property type="entry name" value="Lipocln_cytosolic_FA-bd_dom"/>
</dbReference>
<protein>
    <submittedName>
        <fullName evidence="12">Glycodelin</fullName>
    </submittedName>
</protein>
<comment type="subcellular location">
    <subcellularLocation>
        <location evidence="1">Secreted</location>
    </subcellularLocation>
</comment>
<evidence type="ECO:0000259" key="10">
    <source>
        <dbReference type="Pfam" id="PF00061"/>
    </source>
</evidence>
<dbReference type="Proteomes" id="UP000248482">
    <property type="component" value="Unplaced"/>
</dbReference>
<reference evidence="12" key="1">
    <citation type="submission" date="2025-08" db="UniProtKB">
        <authorList>
            <consortium name="RefSeq"/>
        </authorList>
    </citation>
    <scope>IDENTIFICATION</scope>
    <source>
        <tissue evidence="12">Blood</tissue>
    </source>
</reference>
<proteinExistence type="inferred from homology"/>
<evidence type="ECO:0000256" key="8">
    <source>
        <dbReference type="RuleBase" id="RU003695"/>
    </source>
</evidence>
<dbReference type="AlphaFoldDB" id="A0A2Y9J8P8"/>
<dbReference type="Pfam" id="PF00061">
    <property type="entry name" value="Lipocalin"/>
    <property type="match status" value="1"/>
</dbReference>
<dbReference type="CTD" id="5047"/>
<comment type="subunit">
    <text evidence="3">Monomer.</text>
</comment>
<keyword evidence="11" id="KW-1185">Reference proteome</keyword>
<evidence type="ECO:0000256" key="4">
    <source>
        <dbReference type="ARBA" id="ARBA00022525"/>
    </source>
</evidence>
<evidence type="ECO:0000256" key="3">
    <source>
        <dbReference type="ARBA" id="ARBA00011245"/>
    </source>
</evidence>
<dbReference type="KEGG" id="elk:111145471"/>
<keyword evidence="5" id="KW-0494">Milk protein</keyword>
<keyword evidence="6" id="KW-0683">Retinol-binding</keyword>
<dbReference type="PANTHER" id="PTHR11430">
    <property type="entry name" value="LIPOCALIN"/>
    <property type="match status" value="1"/>
</dbReference>
<dbReference type="GO" id="GO:0019841">
    <property type="term" value="F:retinol binding"/>
    <property type="evidence" value="ECO:0007669"/>
    <property type="project" value="UniProtKB-KW"/>
</dbReference>
<dbReference type="InterPro" id="IPR002447">
    <property type="entry name" value="Blactoglobulin"/>
</dbReference>
<evidence type="ECO:0000256" key="9">
    <source>
        <dbReference type="SAM" id="SignalP"/>
    </source>
</evidence>
<organism evidence="11 12">
    <name type="scientific">Enhydra lutris kenyoni</name>
    <name type="common">northern sea otter</name>
    <dbReference type="NCBI Taxonomy" id="391180"/>
    <lineage>
        <taxon>Eukaryota</taxon>
        <taxon>Metazoa</taxon>
        <taxon>Chordata</taxon>
        <taxon>Craniata</taxon>
        <taxon>Vertebrata</taxon>
        <taxon>Euteleostomi</taxon>
        <taxon>Mammalia</taxon>
        <taxon>Eutheria</taxon>
        <taxon>Laurasiatheria</taxon>
        <taxon>Carnivora</taxon>
        <taxon>Caniformia</taxon>
        <taxon>Musteloidea</taxon>
        <taxon>Mustelidae</taxon>
        <taxon>Lutrinae</taxon>
        <taxon>Enhydra</taxon>
    </lineage>
</organism>
<dbReference type="OrthoDB" id="9835883at2759"/>
<dbReference type="PRINTS" id="PR00179">
    <property type="entry name" value="LIPOCALIN"/>
</dbReference>
<sequence>MKCLQLALGLALVCGLQAIVIPQNMENLDLQKVAGMWHSMAMAASDISLLDSEAAPLRVYVQELRPTPENNLEIILRKREDDRCVEKKVFAEKTERAAKFSVNDLEENEVFVLDTDYDNYLFFCMENTGAAQLRLTCQYLARTLKVDNEVVQKFDRALKTLPVHIRLFLSPTWVEGGGSGHLLCPAMSSETPELTSPRQLSCRSWALICTLARRVMQLAGPQERVVGQRLLESAHLPGQWKGRRGRAVLAQTSTCREEKLSSQG</sequence>
<evidence type="ECO:0000256" key="2">
    <source>
        <dbReference type="ARBA" id="ARBA00006889"/>
    </source>
</evidence>
<evidence type="ECO:0000313" key="12">
    <source>
        <dbReference type="RefSeq" id="XP_022356074.1"/>
    </source>
</evidence>
<evidence type="ECO:0000256" key="5">
    <source>
        <dbReference type="ARBA" id="ARBA00022743"/>
    </source>
</evidence>
<keyword evidence="7" id="KW-1015">Disulfide bond</keyword>
<feature type="domain" description="Lipocalin/cytosolic fatty-acid binding" evidence="10">
    <location>
        <begin position="34"/>
        <end position="164"/>
    </location>
</feature>
<dbReference type="PRINTS" id="PR01172">
    <property type="entry name" value="BLCTOGLOBULN"/>
</dbReference>
<accession>A0A2Y9J8P8</accession>
<dbReference type="STRING" id="391180.A0A2Y9J8P8"/>
<dbReference type="Gene3D" id="2.40.128.20">
    <property type="match status" value="1"/>
</dbReference>
<dbReference type="InterPro" id="IPR002345">
    <property type="entry name" value="Lipocalin"/>
</dbReference>
<evidence type="ECO:0000256" key="1">
    <source>
        <dbReference type="ARBA" id="ARBA00004613"/>
    </source>
</evidence>
<evidence type="ECO:0000313" key="11">
    <source>
        <dbReference type="Proteomes" id="UP000248482"/>
    </source>
</evidence>
<dbReference type="GO" id="GO:0005576">
    <property type="term" value="C:extracellular region"/>
    <property type="evidence" value="ECO:0007669"/>
    <property type="project" value="UniProtKB-SubCell"/>
</dbReference>
<dbReference type="PANTHER" id="PTHR11430:SF117">
    <property type="entry name" value="GLYCODELIN"/>
    <property type="match status" value="1"/>
</dbReference>
<dbReference type="GeneID" id="111145471"/>
<dbReference type="CDD" id="cd19416">
    <property type="entry name" value="lipocalin_beta-LG-like"/>
    <property type="match status" value="1"/>
</dbReference>
<evidence type="ECO:0000256" key="7">
    <source>
        <dbReference type="ARBA" id="ARBA00023157"/>
    </source>
</evidence>
<dbReference type="RefSeq" id="XP_022356074.1">
    <property type="nucleotide sequence ID" value="XM_022500366.1"/>
</dbReference>
<feature type="chain" id="PRO_5015997688" evidence="9">
    <location>
        <begin position="19"/>
        <end position="264"/>
    </location>
</feature>
<dbReference type="InterPro" id="IPR022272">
    <property type="entry name" value="Lipocalin_CS"/>
</dbReference>
<gene>
    <name evidence="12" type="primary">LOC111145471</name>
</gene>
<keyword evidence="4" id="KW-0964">Secreted</keyword>
<name>A0A2Y9J8P8_ENHLU</name>
<feature type="signal peptide" evidence="9">
    <location>
        <begin position="1"/>
        <end position="18"/>
    </location>
</feature>
<keyword evidence="9" id="KW-0732">Signal</keyword>
<dbReference type="PROSITE" id="PS00213">
    <property type="entry name" value="LIPOCALIN"/>
    <property type="match status" value="1"/>
</dbReference>
<dbReference type="SUPFAM" id="SSF50814">
    <property type="entry name" value="Lipocalins"/>
    <property type="match status" value="1"/>
</dbReference>